<evidence type="ECO:0000256" key="9">
    <source>
        <dbReference type="ARBA" id="ARBA00023316"/>
    </source>
</evidence>
<dbReference type="Gene3D" id="3.90.190.20">
    <property type="entry name" value="Mur ligase, C-terminal domain"/>
    <property type="match status" value="1"/>
</dbReference>
<protein>
    <recommendedName>
        <fullName evidence="10 11">UDP-N-acetylmuramoyl-tripeptide--D-alanyl-D-alanine ligase</fullName>
        <ecNumber evidence="10 11">6.3.2.10</ecNumber>
    </recommendedName>
    <alternativeName>
        <fullName evidence="10">D-alanyl-D-alanine-adding enzyme</fullName>
    </alternativeName>
</protein>
<dbReference type="GO" id="GO:0071555">
    <property type="term" value="P:cell wall organization"/>
    <property type="evidence" value="ECO:0007669"/>
    <property type="project" value="UniProtKB-KW"/>
</dbReference>
<keyword evidence="4 10" id="KW-0547">Nucleotide-binding</keyword>
<dbReference type="Pfam" id="PF08245">
    <property type="entry name" value="Mur_ligase_M"/>
    <property type="match status" value="1"/>
</dbReference>
<dbReference type="InterPro" id="IPR035911">
    <property type="entry name" value="MurE/MurF_N"/>
</dbReference>
<dbReference type="InterPro" id="IPR036615">
    <property type="entry name" value="Mur_ligase_C_dom_sf"/>
</dbReference>
<keyword evidence="16" id="KW-1185">Reference proteome</keyword>
<dbReference type="InterPro" id="IPR036565">
    <property type="entry name" value="Mur-like_cat_sf"/>
</dbReference>
<dbReference type="Gene3D" id="3.40.1390.10">
    <property type="entry name" value="MurE/MurF, N-terminal domain"/>
    <property type="match status" value="1"/>
</dbReference>
<evidence type="ECO:0000256" key="6">
    <source>
        <dbReference type="ARBA" id="ARBA00022960"/>
    </source>
</evidence>
<dbReference type="NCBIfam" id="TIGR01143">
    <property type="entry name" value="murF"/>
    <property type="match status" value="1"/>
</dbReference>
<dbReference type="SUPFAM" id="SSF53244">
    <property type="entry name" value="MurD-like peptide ligases, peptide-binding domain"/>
    <property type="match status" value="1"/>
</dbReference>
<evidence type="ECO:0000256" key="2">
    <source>
        <dbReference type="ARBA" id="ARBA00022598"/>
    </source>
</evidence>
<evidence type="ECO:0000256" key="1">
    <source>
        <dbReference type="ARBA" id="ARBA00022490"/>
    </source>
</evidence>
<keyword evidence="9 10" id="KW-0961">Cell wall biogenesis/degradation</keyword>
<proteinExistence type="inferred from homology"/>
<dbReference type="EC" id="6.3.2.10" evidence="10 11"/>
<comment type="catalytic activity">
    <reaction evidence="10 11">
        <text>D-alanyl-D-alanine + UDP-N-acetyl-alpha-D-muramoyl-L-alanyl-gamma-D-glutamyl-meso-2,6-diaminopimelate + ATP = UDP-N-acetyl-alpha-D-muramoyl-L-alanyl-gamma-D-glutamyl-meso-2,6-diaminopimeloyl-D-alanyl-D-alanine + ADP + phosphate + H(+)</text>
        <dbReference type="Rhea" id="RHEA:28374"/>
        <dbReference type="ChEBI" id="CHEBI:15378"/>
        <dbReference type="ChEBI" id="CHEBI:30616"/>
        <dbReference type="ChEBI" id="CHEBI:43474"/>
        <dbReference type="ChEBI" id="CHEBI:57822"/>
        <dbReference type="ChEBI" id="CHEBI:61386"/>
        <dbReference type="ChEBI" id="CHEBI:83905"/>
        <dbReference type="ChEBI" id="CHEBI:456216"/>
        <dbReference type="EC" id="6.3.2.10"/>
    </reaction>
</comment>
<dbReference type="PANTHER" id="PTHR43024">
    <property type="entry name" value="UDP-N-ACETYLMURAMOYL-TRIPEPTIDE--D-ALANYL-D-ALANINE LIGASE"/>
    <property type="match status" value="1"/>
</dbReference>
<feature type="domain" description="Mur ligase central" evidence="14">
    <location>
        <begin position="111"/>
        <end position="295"/>
    </location>
</feature>
<dbReference type="InterPro" id="IPR013221">
    <property type="entry name" value="Mur_ligase_cen"/>
</dbReference>
<evidence type="ECO:0000259" key="13">
    <source>
        <dbReference type="Pfam" id="PF02875"/>
    </source>
</evidence>
<feature type="binding site" evidence="10">
    <location>
        <begin position="112"/>
        <end position="118"/>
    </location>
    <ligand>
        <name>ATP</name>
        <dbReference type="ChEBI" id="CHEBI:30616"/>
    </ligand>
</feature>
<comment type="caution">
    <text evidence="15">The sequence shown here is derived from an EMBL/GenBank/DDBJ whole genome shotgun (WGS) entry which is preliminary data.</text>
</comment>
<evidence type="ECO:0000313" key="16">
    <source>
        <dbReference type="Proteomes" id="UP000604083"/>
    </source>
</evidence>
<dbReference type="AlphaFoldDB" id="A0A934RSV7"/>
<evidence type="ECO:0000256" key="4">
    <source>
        <dbReference type="ARBA" id="ARBA00022741"/>
    </source>
</evidence>
<evidence type="ECO:0000256" key="11">
    <source>
        <dbReference type="RuleBase" id="RU004136"/>
    </source>
</evidence>
<keyword evidence="2 10" id="KW-0436">Ligase</keyword>
<dbReference type="EMBL" id="JAENIO010000047">
    <property type="protein sequence ID" value="MBK1835302.1"/>
    <property type="molecule type" value="Genomic_DNA"/>
</dbReference>
<evidence type="ECO:0000256" key="5">
    <source>
        <dbReference type="ARBA" id="ARBA00022840"/>
    </source>
</evidence>
<feature type="domain" description="Mur ligase C-terminal" evidence="13">
    <location>
        <begin position="318"/>
        <end position="438"/>
    </location>
</feature>
<keyword evidence="7 10" id="KW-0573">Peptidoglycan synthesis</keyword>
<comment type="similarity">
    <text evidence="10">Belongs to the MurCDEF family. MurF subfamily.</text>
</comment>
<evidence type="ECO:0000256" key="10">
    <source>
        <dbReference type="HAMAP-Rule" id="MF_02019"/>
    </source>
</evidence>
<dbReference type="GO" id="GO:0009252">
    <property type="term" value="P:peptidoglycan biosynthetic process"/>
    <property type="evidence" value="ECO:0007669"/>
    <property type="project" value="UniProtKB-UniRule"/>
</dbReference>
<dbReference type="InterPro" id="IPR000713">
    <property type="entry name" value="Mur_ligase_N"/>
</dbReference>
<dbReference type="Proteomes" id="UP000604083">
    <property type="component" value="Unassembled WGS sequence"/>
</dbReference>
<dbReference type="Pfam" id="PF01225">
    <property type="entry name" value="Mur_ligase"/>
    <property type="match status" value="1"/>
</dbReference>
<evidence type="ECO:0000256" key="7">
    <source>
        <dbReference type="ARBA" id="ARBA00022984"/>
    </source>
</evidence>
<evidence type="ECO:0000313" key="15">
    <source>
        <dbReference type="EMBL" id="MBK1835302.1"/>
    </source>
</evidence>
<dbReference type="InterPro" id="IPR004101">
    <property type="entry name" value="Mur_ligase_C"/>
</dbReference>
<organism evidence="15 16">
    <name type="scientific">Roseibacillus ishigakijimensis</name>
    <dbReference type="NCBI Taxonomy" id="454146"/>
    <lineage>
        <taxon>Bacteria</taxon>
        <taxon>Pseudomonadati</taxon>
        <taxon>Verrucomicrobiota</taxon>
        <taxon>Verrucomicrobiia</taxon>
        <taxon>Verrucomicrobiales</taxon>
        <taxon>Verrucomicrobiaceae</taxon>
        <taxon>Roseibacillus</taxon>
    </lineage>
</organism>
<dbReference type="GO" id="GO:0005737">
    <property type="term" value="C:cytoplasm"/>
    <property type="evidence" value="ECO:0007669"/>
    <property type="project" value="UniProtKB-SubCell"/>
</dbReference>
<name>A0A934RSV7_9BACT</name>
<sequence>MRNLSLAEIAEAIGGDLPNGGGERVVTAGVSTDTRTLAGGELFVALRGERFDGHDYLEKAFAAGVVGALAECEDSVPHQEGVILVRDTLLALQRLACWWRRLLEIPVVGLTGSNGKTSTKDFTRSVLSQRFQVRATRGNLNNHIGVPLSVLSLTEEDEVGVFEMGMNHPGEIAPLCEIARPHLGIITNIGTAHIEYMGSRDAIAEEKGALARALPEVGTLFVPAACPYLDYFRDRTRAEVVAVGNGRGEVRAEEIDGSGDTMRFTLVLEGEGRIPVNLPVAGRHMVTNALLAAAVGRALGLTLAEIARGLEATELTSGRLRSFQKNGITILDDTYNANPESMRAGLETLAERRPGPGGRHFAVLGKMAEIGATAPQEHHALGEFAAARGVRVVSVGGEARGISQGAASDRHFDTRDEAARWLAQELHEGDVVLFKGSRTAAIENVIKALFPDS</sequence>
<dbReference type="InterPro" id="IPR051046">
    <property type="entry name" value="MurCDEF_CellWall_CoF430Synth"/>
</dbReference>
<dbReference type="Pfam" id="PF02875">
    <property type="entry name" value="Mur_ligase_C"/>
    <property type="match status" value="1"/>
</dbReference>
<evidence type="ECO:0000256" key="3">
    <source>
        <dbReference type="ARBA" id="ARBA00022618"/>
    </source>
</evidence>
<comment type="subcellular location">
    <subcellularLocation>
        <location evidence="10 11">Cytoplasm</location>
    </subcellularLocation>
</comment>
<dbReference type="InterPro" id="IPR005863">
    <property type="entry name" value="UDP-N-AcMur_synth"/>
</dbReference>
<dbReference type="GO" id="GO:0008360">
    <property type="term" value="P:regulation of cell shape"/>
    <property type="evidence" value="ECO:0007669"/>
    <property type="project" value="UniProtKB-KW"/>
</dbReference>
<accession>A0A934RSV7</accession>
<dbReference type="GO" id="GO:0047480">
    <property type="term" value="F:UDP-N-acetylmuramoyl-tripeptide-D-alanyl-D-alanine ligase activity"/>
    <property type="evidence" value="ECO:0007669"/>
    <property type="project" value="UniProtKB-UniRule"/>
</dbReference>
<keyword evidence="5 10" id="KW-0067">ATP-binding</keyword>
<evidence type="ECO:0000259" key="12">
    <source>
        <dbReference type="Pfam" id="PF01225"/>
    </source>
</evidence>
<dbReference type="RefSeq" id="WP_200392738.1">
    <property type="nucleotide sequence ID" value="NZ_JAENIO010000047.1"/>
</dbReference>
<dbReference type="SUPFAM" id="SSF53623">
    <property type="entry name" value="MurD-like peptide ligases, catalytic domain"/>
    <property type="match status" value="1"/>
</dbReference>
<keyword evidence="1 10" id="KW-0963">Cytoplasm</keyword>
<keyword evidence="8 10" id="KW-0131">Cell cycle</keyword>
<reference evidence="15" key="1">
    <citation type="submission" date="2021-01" db="EMBL/GenBank/DDBJ databases">
        <title>Modified the classification status of verrucomicrobia.</title>
        <authorList>
            <person name="Feng X."/>
        </authorList>
    </citation>
    <scope>NUCLEOTIDE SEQUENCE</scope>
    <source>
        <strain evidence="15">KCTC 12986</strain>
    </source>
</reference>
<comment type="pathway">
    <text evidence="10 11">Cell wall biogenesis; peptidoglycan biosynthesis.</text>
</comment>
<comment type="function">
    <text evidence="10 11">Involved in cell wall formation. Catalyzes the final step in the synthesis of UDP-N-acetylmuramoyl-pentapeptide, the precursor of murein.</text>
</comment>
<dbReference type="PANTHER" id="PTHR43024:SF1">
    <property type="entry name" value="UDP-N-ACETYLMURAMOYL-TRIPEPTIDE--D-ALANYL-D-ALANINE LIGASE"/>
    <property type="match status" value="1"/>
</dbReference>
<gene>
    <name evidence="10" type="primary">murF</name>
    <name evidence="15" type="ORF">JIN78_14630</name>
</gene>
<keyword evidence="3 10" id="KW-0132">Cell division</keyword>
<dbReference type="GO" id="GO:0005524">
    <property type="term" value="F:ATP binding"/>
    <property type="evidence" value="ECO:0007669"/>
    <property type="project" value="UniProtKB-UniRule"/>
</dbReference>
<dbReference type="GO" id="GO:0051301">
    <property type="term" value="P:cell division"/>
    <property type="evidence" value="ECO:0007669"/>
    <property type="project" value="UniProtKB-KW"/>
</dbReference>
<evidence type="ECO:0000256" key="8">
    <source>
        <dbReference type="ARBA" id="ARBA00023306"/>
    </source>
</evidence>
<dbReference type="SUPFAM" id="SSF63418">
    <property type="entry name" value="MurE/MurF N-terminal domain"/>
    <property type="match status" value="1"/>
</dbReference>
<dbReference type="HAMAP" id="MF_02019">
    <property type="entry name" value="MurF"/>
    <property type="match status" value="1"/>
</dbReference>
<evidence type="ECO:0000259" key="14">
    <source>
        <dbReference type="Pfam" id="PF08245"/>
    </source>
</evidence>
<dbReference type="Gene3D" id="3.40.1190.10">
    <property type="entry name" value="Mur-like, catalytic domain"/>
    <property type="match status" value="1"/>
</dbReference>
<feature type="domain" description="Mur ligase N-terminal catalytic" evidence="12">
    <location>
        <begin position="29"/>
        <end position="83"/>
    </location>
</feature>
<keyword evidence="6 10" id="KW-0133">Cell shape</keyword>